<feature type="region of interest" description="Disordered" evidence="1">
    <location>
        <begin position="37"/>
        <end position="86"/>
    </location>
</feature>
<comment type="caution">
    <text evidence="2">The sequence shown here is derived from an EMBL/GenBank/DDBJ whole genome shotgun (WGS) entry which is preliminary data.</text>
</comment>
<organism evidence="2 3">
    <name type="scientific">Steinernema carpocapsae</name>
    <name type="common">Entomopathogenic nematode</name>
    <dbReference type="NCBI Taxonomy" id="34508"/>
    <lineage>
        <taxon>Eukaryota</taxon>
        <taxon>Metazoa</taxon>
        <taxon>Ecdysozoa</taxon>
        <taxon>Nematoda</taxon>
        <taxon>Chromadorea</taxon>
        <taxon>Rhabditida</taxon>
        <taxon>Tylenchina</taxon>
        <taxon>Panagrolaimomorpha</taxon>
        <taxon>Strongyloidoidea</taxon>
        <taxon>Steinernematidae</taxon>
        <taxon>Steinernema</taxon>
    </lineage>
</organism>
<sequence>MSITSFPGVDEAAVSEAIAAERTLVLGASEGRRELVGKAQKKGLERNREQKGPEGRRRIKTTPTQHLNRAKRGASETRRGGGEEGREAFRLGDDWWKLRESEGETNEWRRFPRVPYDKSNWFLFKFDINECARTARFYLNDRKA</sequence>
<keyword evidence="3" id="KW-1185">Reference proteome</keyword>
<dbReference type="EMBL" id="AZBU02000012">
    <property type="protein sequence ID" value="TKR59585.1"/>
    <property type="molecule type" value="Genomic_DNA"/>
</dbReference>
<dbReference type="Proteomes" id="UP000298663">
    <property type="component" value="Unassembled WGS sequence"/>
</dbReference>
<evidence type="ECO:0000313" key="3">
    <source>
        <dbReference type="Proteomes" id="UP000298663"/>
    </source>
</evidence>
<gene>
    <name evidence="2" type="ORF">L596_029233</name>
</gene>
<protein>
    <submittedName>
        <fullName evidence="2">Uncharacterized protein</fullName>
    </submittedName>
</protein>
<evidence type="ECO:0000313" key="2">
    <source>
        <dbReference type="EMBL" id="TKR59585.1"/>
    </source>
</evidence>
<feature type="compositionally biased region" description="Basic and acidic residues" evidence="1">
    <location>
        <begin position="73"/>
        <end position="86"/>
    </location>
</feature>
<dbReference type="AlphaFoldDB" id="A0A4V5ZXF1"/>
<evidence type="ECO:0000256" key="1">
    <source>
        <dbReference type="SAM" id="MobiDB-lite"/>
    </source>
</evidence>
<feature type="compositionally biased region" description="Basic and acidic residues" evidence="1">
    <location>
        <begin position="37"/>
        <end position="56"/>
    </location>
</feature>
<name>A0A4V5ZXF1_STECR</name>
<reference evidence="2 3" key="1">
    <citation type="journal article" date="2015" name="Genome Biol.">
        <title>Comparative genomics of Steinernema reveals deeply conserved gene regulatory networks.</title>
        <authorList>
            <person name="Dillman A.R."/>
            <person name="Macchietto M."/>
            <person name="Porter C.F."/>
            <person name="Rogers A."/>
            <person name="Williams B."/>
            <person name="Antoshechkin I."/>
            <person name="Lee M.M."/>
            <person name="Goodwin Z."/>
            <person name="Lu X."/>
            <person name="Lewis E.E."/>
            <person name="Goodrich-Blair H."/>
            <person name="Stock S.P."/>
            <person name="Adams B.J."/>
            <person name="Sternberg P.W."/>
            <person name="Mortazavi A."/>
        </authorList>
    </citation>
    <scope>NUCLEOTIDE SEQUENCE [LARGE SCALE GENOMIC DNA]</scope>
    <source>
        <strain evidence="2 3">ALL</strain>
    </source>
</reference>
<reference evidence="2 3" key="2">
    <citation type="journal article" date="2019" name="G3 (Bethesda)">
        <title>Hybrid Assembly of the Genome of the Entomopathogenic Nematode Steinernema carpocapsae Identifies the X-Chromosome.</title>
        <authorList>
            <person name="Serra L."/>
            <person name="Macchietto M."/>
            <person name="Macias-Munoz A."/>
            <person name="McGill C.J."/>
            <person name="Rodriguez I.M."/>
            <person name="Rodriguez B."/>
            <person name="Murad R."/>
            <person name="Mortazavi A."/>
        </authorList>
    </citation>
    <scope>NUCLEOTIDE SEQUENCE [LARGE SCALE GENOMIC DNA]</scope>
    <source>
        <strain evidence="2 3">ALL</strain>
    </source>
</reference>
<proteinExistence type="predicted"/>
<accession>A0A4V5ZXF1</accession>